<accession>A0A1A7NUE0</accession>
<dbReference type="PANTHER" id="PTHR43597">
    <property type="entry name" value="SULFUR ACCEPTOR PROTEIN CSDE"/>
    <property type="match status" value="1"/>
</dbReference>
<feature type="domain" description="Fe-S metabolism associated" evidence="2">
    <location>
        <begin position="10"/>
        <end position="126"/>
    </location>
</feature>
<dbReference type="Pfam" id="PF02657">
    <property type="entry name" value="SufE"/>
    <property type="match status" value="1"/>
</dbReference>
<gene>
    <name evidence="3" type="ORF">QV01_00925</name>
</gene>
<dbReference type="PATRIC" id="fig|505345.7.peg.184"/>
<dbReference type="PANTHER" id="PTHR43597:SF5">
    <property type="entry name" value="SUFE-LIKE PROTEIN 2, CHLOROPLASTIC"/>
    <property type="match status" value="1"/>
</dbReference>
<dbReference type="InterPro" id="IPR003808">
    <property type="entry name" value="Fe-S_metab-assoc_dom"/>
</dbReference>
<dbReference type="SUPFAM" id="SSF82649">
    <property type="entry name" value="SufE/NifU"/>
    <property type="match status" value="1"/>
</dbReference>
<name>A0A1A7NUE0_9PAST</name>
<dbReference type="Gene3D" id="3.90.1010.10">
    <property type="match status" value="1"/>
</dbReference>
<evidence type="ECO:0000313" key="3">
    <source>
        <dbReference type="EMBL" id="OBW93827.1"/>
    </source>
</evidence>
<keyword evidence="4" id="KW-1185">Reference proteome</keyword>
<dbReference type="Proteomes" id="UP000243558">
    <property type="component" value="Unassembled WGS sequence"/>
</dbReference>
<evidence type="ECO:0000313" key="4">
    <source>
        <dbReference type="Proteomes" id="UP000243558"/>
    </source>
</evidence>
<dbReference type="RefSeq" id="WP_065238583.1">
    <property type="nucleotide sequence ID" value="NZ_JTJM01000005.1"/>
</dbReference>
<comment type="caution">
    <text evidence="3">The sequence shown here is derived from an EMBL/GenBank/DDBJ whole genome shotgun (WGS) entry which is preliminary data.</text>
</comment>
<evidence type="ECO:0000256" key="1">
    <source>
        <dbReference type="ARBA" id="ARBA00010282"/>
    </source>
</evidence>
<evidence type="ECO:0000259" key="2">
    <source>
        <dbReference type="Pfam" id="PF02657"/>
    </source>
</evidence>
<comment type="similarity">
    <text evidence="1">Belongs to the SufE family.</text>
</comment>
<protein>
    <submittedName>
        <fullName evidence="3">Cysteine desufuration protein SufE</fullName>
    </submittedName>
</protein>
<proteinExistence type="inferred from homology"/>
<organism evidence="3 4">
    <name type="scientific">Gallibacterium genomosp. 3</name>
    <dbReference type="NCBI Taxonomy" id="505345"/>
    <lineage>
        <taxon>Bacteria</taxon>
        <taxon>Pseudomonadati</taxon>
        <taxon>Pseudomonadota</taxon>
        <taxon>Gammaproteobacteria</taxon>
        <taxon>Pasteurellales</taxon>
        <taxon>Pasteurellaceae</taxon>
        <taxon>Gallibacterium</taxon>
    </lineage>
</organism>
<reference evidence="3 4" key="1">
    <citation type="submission" date="2014-11" db="EMBL/GenBank/DDBJ databases">
        <title>Pan-genome of Gallibacterium spp.</title>
        <authorList>
            <person name="Kudirkiene E."/>
            <person name="Bojesen A.M."/>
        </authorList>
    </citation>
    <scope>NUCLEOTIDE SEQUENCE [LARGE SCALE GENOMIC DNA]</scope>
    <source>
        <strain evidence="3 4">F151</strain>
    </source>
</reference>
<dbReference type="AlphaFoldDB" id="A0A1A7NUE0"/>
<dbReference type="OrthoDB" id="9799320at2"/>
<sequence>MTFSEIEALFTKSDSWEQRYRQLILLGKQLPKPDTQILEQIPLVEGCESRLWFKIDYQQQQWHIIAYSDARILNGILFILITALSEQTTEQLAHFQITPLLQQLKIDQRLSETRLNGLKNIEKIISKTVTELL</sequence>
<dbReference type="EMBL" id="JTJM01000005">
    <property type="protein sequence ID" value="OBW93827.1"/>
    <property type="molecule type" value="Genomic_DNA"/>
</dbReference>